<feature type="signal peptide" evidence="1">
    <location>
        <begin position="1"/>
        <end position="32"/>
    </location>
</feature>
<dbReference type="EMBL" id="QUAC01000127">
    <property type="protein sequence ID" value="REK89279.1"/>
    <property type="molecule type" value="Genomic_DNA"/>
</dbReference>
<evidence type="ECO:0000313" key="4">
    <source>
        <dbReference type="Proteomes" id="UP000262477"/>
    </source>
</evidence>
<sequence length="180" mass="17643">MTMPGLRTAVTVTAAAALAVGASAGMASAVSAAGAGAAAGSCRPGTLKVTTTDAGSSQVGMSHEGTYLRVTNTGSSSCTISGYAGLALEGAGHTALRTTARHGDTYFAKDPGAHPVTLKPGKSAFADLVWTHADASPAPAKYLQVSPTGSNAHSVVAFDHGVDNATLSITAWSATLPGAS</sequence>
<accession>A0A371Q3P4</accession>
<dbReference type="Pfam" id="PF14016">
    <property type="entry name" value="DUF4232"/>
    <property type="match status" value="1"/>
</dbReference>
<keyword evidence="1" id="KW-0732">Signal</keyword>
<comment type="caution">
    <text evidence="3">The sequence shown here is derived from an EMBL/GenBank/DDBJ whole genome shotgun (WGS) entry which is preliminary data.</text>
</comment>
<dbReference type="AlphaFoldDB" id="A0A371Q3P4"/>
<evidence type="ECO:0000313" key="3">
    <source>
        <dbReference type="EMBL" id="REK89279.1"/>
    </source>
</evidence>
<proteinExistence type="predicted"/>
<dbReference type="RefSeq" id="WP_128507887.1">
    <property type="nucleotide sequence ID" value="NZ_QUAC01000127.1"/>
</dbReference>
<evidence type="ECO:0000259" key="2">
    <source>
        <dbReference type="Pfam" id="PF14016"/>
    </source>
</evidence>
<feature type="domain" description="DUF4232" evidence="2">
    <location>
        <begin position="42"/>
        <end position="172"/>
    </location>
</feature>
<dbReference type="OrthoDB" id="3853610at2"/>
<reference evidence="3 4" key="1">
    <citation type="submission" date="2018-08" db="EMBL/GenBank/DDBJ databases">
        <title>Streptomyces NEAU-D10 sp. nov., a novel Actinomycete isolated from soil.</title>
        <authorList>
            <person name="Jin L."/>
        </authorList>
    </citation>
    <scope>NUCLEOTIDE SEQUENCE [LARGE SCALE GENOMIC DNA]</scope>
    <source>
        <strain evidence="3 4">NEAU-D10</strain>
    </source>
</reference>
<dbReference type="InterPro" id="IPR025326">
    <property type="entry name" value="DUF4232"/>
</dbReference>
<organism evidence="3 4">
    <name type="scientific">Streptomyces inhibens</name>
    <dbReference type="NCBI Taxonomy" id="2293571"/>
    <lineage>
        <taxon>Bacteria</taxon>
        <taxon>Bacillati</taxon>
        <taxon>Actinomycetota</taxon>
        <taxon>Actinomycetes</taxon>
        <taxon>Kitasatosporales</taxon>
        <taxon>Streptomycetaceae</taxon>
        <taxon>Streptomyces</taxon>
    </lineage>
</organism>
<dbReference type="Proteomes" id="UP000262477">
    <property type="component" value="Unassembled WGS sequence"/>
</dbReference>
<gene>
    <name evidence="3" type="ORF">DY245_15995</name>
</gene>
<evidence type="ECO:0000256" key="1">
    <source>
        <dbReference type="SAM" id="SignalP"/>
    </source>
</evidence>
<name>A0A371Q3P4_STRIH</name>
<keyword evidence="4" id="KW-1185">Reference proteome</keyword>
<protein>
    <submittedName>
        <fullName evidence="3">DUF4232 domain-containing protein</fullName>
    </submittedName>
</protein>
<feature type="chain" id="PRO_5016926671" evidence="1">
    <location>
        <begin position="33"/>
        <end position="180"/>
    </location>
</feature>